<keyword evidence="2" id="KW-0378">Hydrolase</keyword>
<proteinExistence type="predicted"/>
<dbReference type="Proteomes" id="UP000516320">
    <property type="component" value="Chromosome"/>
</dbReference>
<dbReference type="EMBL" id="CP046884">
    <property type="protein sequence ID" value="QNQ90074.1"/>
    <property type="molecule type" value="Genomic_DNA"/>
</dbReference>
<dbReference type="InterPro" id="IPR000073">
    <property type="entry name" value="AB_hydrolase_1"/>
</dbReference>
<evidence type="ECO:0000313" key="3">
    <source>
        <dbReference type="Proteomes" id="UP000516320"/>
    </source>
</evidence>
<dbReference type="AlphaFoldDB" id="A0A7H0SNE9"/>
<reference evidence="2 3" key="1">
    <citation type="submission" date="2019-12" db="EMBL/GenBank/DDBJ databases">
        <title>Corynebacterium sp. nov., isolated from feces of the Anser Albifrons in China.</title>
        <authorList>
            <person name="Liu Q."/>
        </authorList>
    </citation>
    <scope>NUCLEOTIDE SEQUENCE [LARGE SCALE GENOMIC DNA]</scope>
    <source>
        <strain evidence="2 3">4H37-19</strain>
    </source>
</reference>
<dbReference type="Pfam" id="PF00561">
    <property type="entry name" value="Abhydrolase_1"/>
    <property type="match status" value="1"/>
</dbReference>
<gene>
    <name evidence="2" type="ORF">GP475_05005</name>
</gene>
<feature type="domain" description="AB hydrolase-1" evidence="1">
    <location>
        <begin position="28"/>
        <end position="135"/>
    </location>
</feature>
<accession>A0A7H0SNE9</accession>
<dbReference type="SUPFAM" id="SSF53474">
    <property type="entry name" value="alpha/beta-Hydrolases"/>
    <property type="match status" value="1"/>
</dbReference>
<evidence type="ECO:0000313" key="2">
    <source>
        <dbReference type="EMBL" id="QNQ90074.1"/>
    </source>
</evidence>
<dbReference type="KEGG" id="cpoy:GP475_05005"/>
<keyword evidence="3" id="KW-1185">Reference proteome</keyword>
<sequence>MPNQSSPSNLPDSRKRIVPVRIPDSPPPSIVLLHGTLSGPWVFRSLVRELHRHGYQAYPLSYGHFGTADLSLCVRDVAHQIRRQLPGSQEFIIIGHSLGGLIGLRLARHPDFQSRISGLIGLGAAYLGVPPHPWWNMKRYLLPLLGPAFHQLVRHRPQPPQLPDTPIFSVVSPTDQVVPGWSSRLGDITEVDKVKHSHLPRCNVEVLDIIHRIVRNT</sequence>
<protein>
    <submittedName>
        <fullName evidence="2">Alpha/beta fold hydrolase</fullName>
    </submittedName>
</protein>
<evidence type="ECO:0000259" key="1">
    <source>
        <dbReference type="Pfam" id="PF00561"/>
    </source>
</evidence>
<name>A0A7H0SNE9_9CORY</name>
<dbReference type="Gene3D" id="3.40.50.1820">
    <property type="entry name" value="alpha/beta hydrolase"/>
    <property type="match status" value="1"/>
</dbReference>
<organism evidence="2 3">
    <name type="scientific">Corynebacterium poyangense</name>
    <dbReference type="NCBI Taxonomy" id="2684405"/>
    <lineage>
        <taxon>Bacteria</taxon>
        <taxon>Bacillati</taxon>
        <taxon>Actinomycetota</taxon>
        <taxon>Actinomycetes</taxon>
        <taxon>Mycobacteriales</taxon>
        <taxon>Corynebacteriaceae</taxon>
        <taxon>Corynebacterium</taxon>
    </lineage>
</organism>
<dbReference type="InterPro" id="IPR029058">
    <property type="entry name" value="AB_hydrolase_fold"/>
</dbReference>
<dbReference type="GO" id="GO:0016787">
    <property type="term" value="F:hydrolase activity"/>
    <property type="evidence" value="ECO:0007669"/>
    <property type="project" value="UniProtKB-KW"/>
</dbReference>